<organism evidence="5 6">
    <name type="scientific">Rhynchospora tenuis</name>
    <dbReference type="NCBI Taxonomy" id="198213"/>
    <lineage>
        <taxon>Eukaryota</taxon>
        <taxon>Viridiplantae</taxon>
        <taxon>Streptophyta</taxon>
        <taxon>Embryophyta</taxon>
        <taxon>Tracheophyta</taxon>
        <taxon>Spermatophyta</taxon>
        <taxon>Magnoliopsida</taxon>
        <taxon>Liliopsida</taxon>
        <taxon>Poales</taxon>
        <taxon>Cyperaceae</taxon>
        <taxon>Cyperoideae</taxon>
        <taxon>Rhynchosporeae</taxon>
        <taxon>Rhynchospora</taxon>
    </lineage>
</organism>
<dbReference type="AlphaFoldDB" id="A0AAD6EY35"/>
<evidence type="ECO:0000256" key="1">
    <source>
        <dbReference type="ARBA" id="ARBA00010746"/>
    </source>
</evidence>
<dbReference type="PANTHER" id="PTHR21495">
    <property type="entry name" value="NUCLEOPORIN-RELATED"/>
    <property type="match status" value="1"/>
</dbReference>
<comment type="function">
    <text evidence="4">Dirigent proteins impart stereoselectivity on the phenoxy radical-coupling reaction, yielding optically active lignans from two molecules of coniferyl alcohol in the biosynthesis of lignans, flavonolignans, and alkaloids and thus plays a central role in plant secondary metabolism.</text>
</comment>
<evidence type="ECO:0000256" key="3">
    <source>
        <dbReference type="ARBA" id="ARBA00022525"/>
    </source>
</evidence>
<evidence type="ECO:0000313" key="6">
    <source>
        <dbReference type="Proteomes" id="UP001210211"/>
    </source>
</evidence>
<gene>
    <name evidence="5" type="ORF">LUZ61_009226</name>
</gene>
<dbReference type="GO" id="GO:0048046">
    <property type="term" value="C:apoplast"/>
    <property type="evidence" value="ECO:0007669"/>
    <property type="project" value="UniProtKB-SubCell"/>
</dbReference>
<comment type="similarity">
    <text evidence="1 4">Belongs to the plant dirigent protein family.</text>
</comment>
<evidence type="ECO:0000313" key="5">
    <source>
        <dbReference type="EMBL" id="KAJ3705521.1"/>
    </source>
</evidence>
<dbReference type="InterPro" id="IPR044859">
    <property type="entry name" value="Allene_oxi_cyc_Dirigent"/>
</dbReference>
<proteinExistence type="inferred from homology"/>
<evidence type="ECO:0000256" key="2">
    <source>
        <dbReference type="ARBA" id="ARBA00011738"/>
    </source>
</evidence>
<reference evidence="5 6" key="1">
    <citation type="journal article" date="2022" name="Cell">
        <title>Repeat-based holocentromeres influence genome architecture and karyotype evolution.</title>
        <authorList>
            <person name="Hofstatter P.G."/>
            <person name="Thangavel G."/>
            <person name="Lux T."/>
            <person name="Neumann P."/>
            <person name="Vondrak T."/>
            <person name="Novak P."/>
            <person name="Zhang M."/>
            <person name="Costa L."/>
            <person name="Castellani M."/>
            <person name="Scott A."/>
            <person name="Toegelov H."/>
            <person name="Fuchs J."/>
            <person name="Mata-Sucre Y."/>
            <person name="Dias Y."/>
            <person name="Vanzela A.L.L."/>
            <person name="Huettel B."/>
            <person name="Almeida C.C.S."/>
            <person name="Simkova H."/>
            <person name="Souza G."/>
            <person name="Pedrosa-Harand A."/>
            <person name="Macas J."/>
            <person name="Mayer K.F.X."/>
            <person name="Houben A."/>
            <person name="Marques A."/>
        </authorList>
    </citation>
    <scope>NUCLEOTIDE SEQUENCE [LARGE SCALE GENOMIC DNA]</scope>
    <source>
        <strain evidence="5">RhyTen1mFocal</strain>
    </source>
</reference>
<dbReference type="GO" id="GO:0009699">
    <property type="term" value="P:phenylpropanoid biosynthetic process"/>
    <property type="evidence" value="ECO:0007669"/>
    <property type="project" value="UniProtKB-ARBA"/>
</dbReference>
<comment type="subcellular location">
    <subcellularLocation>
        <location evidence="4">Secreted</location>
        <location evidence="4">Extracellular space</location>
        <location evidence="4">Apoplast</location>
    </subcellularLocation>
</comment>
<dbReference type="Gene3D" id="2.40.480.10">
    <property type="entry name" value="Allene oxide cyclase-like"/>
    <property type="match status" value="1"/>
</dbReference>
<keyword evidence="6" id="KW-1185">Reference proteome</keyword>
<name>A0AAD6EY35_9POAL</name>
<dbReference type="InterPro" id="IPR004265">
    <property type="entry name" value="Dirigent"/>
</dbReference>
<dbReference type="EMBL" id="JAMRDG010000001">
    <property type="protein sequence ID" value="KAJ3705521.1"/>
    <property type="molecule type" value="Genomic_DNA"/>
</dbReference>
<comment type="caution">
    <text evidence="5">The sequence shown here is derived from an EMBL/GenBank/DDBJ whole genome shotgun (WGS) entry which is preliminary data.</text>
</comment>
<protein>
    <recommendedName>
        <fullName evidence="4">Dirigent protein</fullName>
    </recommendedName>
</protein>
<dbReference type="Proteomes" id="UP001210211">
    <property type="component" value="Unassembled WGS sequence"/>
</dbReference>
<evidence type="ECO:0000256" key="4">
    <source>
        <dbReference type="RuleBase" id="RU363099"/>
    </source>
</evidence>
<dbReference type="Pfam" id="PF03018">
    <property type="entry name" value="Dirigent"/>
    <property type="match status" value="1"/>
</dbReference>
<keyword evidence="4" id="KW-0052">Apoplast</keyword>
<keyword evidence="3 4" id="KW-0964">Secreted</keyword>
<comment type="subunit">
    <text evidence="2 4">Homodimer.</text>
</comment>
<sequence length="163" mass="18500">MVIKTSPANPPQYNELYCHLYLHHTPLEPNRDQVAIIEPKLNNSFGTLVVNDWPLYDGLGPNAKLIGRAQGFHLQAGMKSQHWYNSFSIVFEDAQFKGSSLQVMGPVVERGEWAIVGGTGQFHLAHGVIYKKFHEQRKNGNIMELNIHAFYSRLRDPFRLGLA</sequence>
<accession>A0AAD6EY35</accession>